<feature type="signal peptide" evidence="2">
    <location>
        <begin position="1"/>
        <end position="26"/>
    </location>
</feature>
<dbReference type="EMBL" id="VSIY01000013">
    <property type="protein sequence ID" value="TYB80561.1"/>
    <property type="molecule type" value="Genomic_DNA"/>
</dbReference>
<proteinExistence type="predicted"/>
<feature type="chain" id="PRO_5022773601" description="DUF4157 domain-containing protein" evidence="2">
    <location>
        <begin position="27"/>
        <end position="227"/>
    </location>
</feature>
<evidence type="ECO:0000313" key="3">
    <source>
        <dbReference type="EMBL" id="TYB80561.1"/>
    </source>
</evidence>
<keyword evidence="2" id="KW-0732">Signal</keyword>
<organism evidence="3 4">
    <name type="scientific">Maritimibacter fusiformis</name>
    <dbReference type="NCBI Taxonomy" id="2603819"/>
    <lineage>
        <taxon>Bacteria</taxon>
        <taxon>Pseudomonadati</taxon>
        <taxon>Pseudomonadota</taxon>
        <taxon>Alphaproteobacteria</taxon>
        <taxon>Rhodobacterales</taxon>
        <taxon>Roseobacteraceae</taxon>
        <taxon>Maritimibacter</taxon>
    </lineage>
</organism>
<evidence type="ECO:0000256" key="2">
    <source>
        <dbReference type="SAM" id="SignalP"/>
    </source>
</evidence>
<reference evidence="3 4" key="1">
    <citation type="submission" date="2019-08" db="EMBL/GenBank/DDBJ databases">
        <title>Identification of a novel species of the genus Boseongicola.</title>
        <authorList>
            <person name="Zhang X.-Q."/>
        </authorList>
    </citation>
    <scope>NUCLEOTIDE SEQUENCE [LARGE SCALE GENOMIC DNA]</scope>
    <source>
        <strain evidence="3 4">HY14</strain>
    </source>
</reference>
<dbReference type="AlphaFoldDB" id="A0A5D0RI05"/>
<evidence type="ECO:0008006" key="5">
    <source>
        <dbReference type="Google" id="ProtNLM"/>
    </source>
</evidence>
<protein>
    <recommendedName>
        <fullName evidence="5">DUF4157 domain-containing protein</fullName>
    </recommendedName>
</protein>
<comment type="caution">
    <text evidence="3">The sequence shown here is derived from an EMBL/GenBank/DDBJ whole genome shotgun (WGS) entry which is preliminary data.</text>
</comment>
<evidence type="ECO:0000256" key="1">
    <source>
        <dbReference type="SAM" id="MobiDB-lite"/>
    </source>
</evidence>
<accession>A0A5D0RI05</accession>
<dbReference type="Proteomes" id="UP000322080">
    <property type="component" value="Unassembled WGS sequence"/>
</dbReference>
<sequence>MARTTSRRAARTITALAALVVLSACARGLTPAERDFADAFFGDTLDADAVEVTAGIGVLPLPRPRKPDAEVAAQGPRKPPEGICERKRSTQRVWTWPAAFVLYDKVYFSYDYYRPDTFEGWPDAVPYPSALIMAHELMHVWQWQNRDLTNYTIAESASETTESVDPYWWTTEAGREFLSYGYEQQGAIVQDYICYSLFDPDDPKRAELRAILSPVLPIHKFDAALRR</sequence>
<feature type="region of interest" description="Disordered" evidence="1">
    <location>
        <begin position="65"/>
        <end position="84"/>
    </location>
</feature>
<gene>
    <name evidence="3" type="ORF">FVF75_13060</name>
</gene>
<dbReference type="PROSITE" id="PS51257">
    <property type="entry name" value="PROKAR_LIPOPROTEIN"/>
    <property type="match status" value="1"/>
</dbReference>
<name>A0A5D0RI05_9RHOB</name>
<keyword evidence="4" id="KW-1185">Reference proteome</keyword>
<dbReference type="RefSeq" id="WP_148378700.1">
    <property type="nucleotide sequence ID" value="NZ_VSIY01000013.1"/>
</dbReference>
<evidence type="ECO:0000313" key="4">
    <source>
        <dbReference type="Proteomes" id="UP000322080"/>
    </source>
</evidence>